<dbReference type="Proteomes" id="UP000799779">
    <property type="component" value="Unassembled WGS sequence"/>
</dbReference>
<keyword evidence="3" id="KW-1185">Reference proteome</keyword>
<evidence type="ECO:0000313" key="2">
    <source>
        <dbReference type="EMBL" id="KAF1999282.1"/>
    </source>
</evidence>
<dbReference type="EMBL" id="ML977597">
    <property type="protein sequence ID" value="KAF1999282.1"/>
    <property type="molecule type" value="Genomic_DNA"/>
</dbReference>
<feature type="compositionally biased region" description="Low complexity" evidence="1">
    <location>
        <begin position="88"/>
        <end position="106"/>
    </location>
</feature>
<feature type="compositionally biased region" description="Basic and acidic residues" evidence="1">
    <location>
        <begin position="354"/>
        <end position="367"/>
    </location>
</feature>
<feature type="region of interest" description="Disordered" evidence="1">
    <location>
        <begin position="1"/>
        <end position="150"/>
    </location>
</feature>
<proteinExistence type="predicted"/>
<feature type="compositionally biased region" description="Polar residues" evidence="1">
    <location>
        <begin position="189"/>
        <end position="199"/>
    </location>
</feature>
<dbReference type="AlphaFoldDB" id="A0A6A5WC82"/>
<evidence type="ECO:0000256" key="1">
    <source>
        <dbReference type="SAM" id="MobiDB-lite"/>
    </source>
</evidence>
<feature type="compositionally biased region" description="Basic and acidic residues" evidence="1">
    <location>
        <begin position="270"/>
        <end position="303"/>
    </location>
</feature>
<feature type="compositionally biased region" description="Low complexity" evidence="1">
    <location>
        <begin position="21"/>
        <end position="43"/>
    </location>
</feature>
<sequence length="885" mass="97914">MAKKSNVVDPSSEEDGAEQQLLAESSAVAASAPSLPTPSSTAVRSASLLNAARVAGSPKKKRGAIQHGQTSSAKTRGPAGPSLKKASSTRTTITTTTTSSSSTASSGAPKPGKLKQPTIFSRKLPPPRAARRGDIYDVPPSPEKVHAPSRLRQVENYITSEELGEELLNVGGRVALDPPAGKPPPPTVLISSNTANDSSPPFPTLPSLQDTTKTPVEGTIAAHLALEKSSDTTEAVSRSAQKSSEESGTRKSGRLAGQDPNWAVAKTKRKGTDQQRTDRPSKSPRREASPRGEEANKATEKRSTHGTRSVEGQVVIPTKPCSSRQIQVQDGEVESRGRRKKARTEVLEVDPFEGDVHAGHREDVVEEHQEDDGNAERIKEQLLQASKQAISKGITVAPKTGNDKKGMHSKAPSKAVVASIENEGGTIQSRKLRGRRTKSAPPTAMEESLFAPKTHTEFKVPTLEPGEDDGFEGTGLLDGDNDDQDVLASDHGIEDETVEISHHEDEVVVDSVDRRQFTEPDSKSDKSQEDEDDRLIGIRWMRKFGNSSSRSGRCQTTQGSAIRSECRALRRLFGDEDDMDAEKVAVSLKGLHDKLRAIHDIEDVVEQAELKTDAYGYLFRALALVFVDVHAWALTAYGDDLGIETLQTLRPLMRDILSFKDTIRLWNVGIGNRFQGDSMIRDVQTQFLNPLHRLKALYNTQLSVQKATLEQKRTREEAREVWRKKEEDEERKRTAVELRKRRWEHWQYLHVQRLTCEPDIRRSRHLRITPIEDVEETDANGVPFERVPAFRDRVTPPRRLPHVTGNDWKDDELTVLIGSLEKYAGPRVFENIFKKHCRVGGILRHYNVAEITSQAAYVCAGIKKSYQEKNWGDVPEWVGKIPVLP</sequence>
<dbReference type="OrthoDB" id="3939134at2759"/>
<evidence type="ECO:0000313" key="3">
    <source>
        <dbReference type="Proteomes" id="UP000799779"/>
    </source>
</evidence>
<organism evidence="2 3">
    <name type="scientific">Amniculicola lignicola CBS 123094</name>
    <dbReference type="NCBI Taxonomy" id="1392246"/>
    <lineage>
        <taxon>Eukaryota</taxon>
        <taxon>Fungi</taxon>
        <taxon>Dikarya</taxon>
        <taxon>Ascomycota</taxon>
        <taxon>Pezizomycotina</taxon>
        <taxon>Dothideomycetes</taxon>
        <taxon>Pleosporomycetidae</taxon>
        <taxon>Pleosporales</taxon>
        <taxon>Amniculicolaceae</taxon>
        <taxon>Amniculicola</taxon>
    </lineage>
</organism>
<feature type="compositionally biased region" description="Polar residues" evidence="1">
    <location>
        <begin position="232"/>
        <end position="242"/>
    </location>
</feature>
<accession>A0A6A5WC82</accession>
<feature type="region of interest" description="Disordered" evidence="1">
    <location>
        <begin position="174"/>
        <end position="374"/>
    </location>
</feature>
<protein>
    <submittedName>
        <fullName evidence="2">Uncharacterized protein</fullName>
    </submittedName>
</protein>
<gene>
    <name evidence="2" type="ORF">P154DRAFT_523485</name>
</gene>
<feature type="region of interest" description="Disordered" evidence="1">
    <location>
        <begin position="395"/>
        <end position="487"/>
    </location>
</feature>
<reference evidence="2" key="1">
    <citation type="journal article" date="2020" name="Stud. Mycol.">
        <title>101 Dothideomycetes genomes: a test case for predicting lifestyles and emergence of pathogens.</title>
        <authorList>
            <person name="Haridas S."/>
            <person name="Albert R."/>
            <person name="Binder M."/>
            <person name="Bloem J."/>
            <person name="Labutti K."/>
            <person name="Salamov A."/>
            <person name="Andreopoulos B."/>
            <person name="Baker S."/>
            <person name="Barry K."/>
            <person name="Bills G."/>
            <person name="Bluhm B."/>
            <person name="Cannon C."/>
            <person name="Castanera R."/>
            <person name="Culley D."/>
            <person name="Daum C."/>
            <person name="Ezra D."/>
            <person name="Gonzalez J."/>
            <person name="Henrissat B."/>
            <person name="Kuo A."/>
            <person name="Liang C."/>
            <person name="Lipzen A."/>
            <person name="Lutzoni F."/>
            <person name="Magnuson J."/>
            <person name="Mondo S."/>
            <person name="Nolan M."/>
            <person name="Ohm R."/>
            <person name="Pangilinan J."/>
            <person name="Park H.-J."/>
            <person name="Ramirez L."/>
            <person name="Alfaro M."/>
            <person name="Sun H."/>
            <person name="Tritt A."/>
            <person name="Yoshinaga Y."/>
            <person name="Zwiers L.-H."/>
            <person name="Turgeon B."/>
            <person name="Goodwin S."/>
            <person name="Spatafora J."/>
            <person name="Crous P."/>
            <person name="Grigoriev I."/>
        </authorList>
    </citation>
    <scope>NUCLEOTIDE SEQUENCE</scope>
    <source>
        <strain evidence="2">CBS 123094</strain>
    </source>
</reference>
<name>A0A6A5WC82_9PLEO</name>